<feature type="compositionally biased region" description="Low complexity" evidence="1">
    <location>
        <begin position="501"/>
        <end position="512"/>
    </location>
</feature>
<feature type="region of interest" description="Disordered" evidence="1">
    <location>
        <begin position="491"/>
        <end position="568"/>
    </location>
</feature>
<reference evidence="3" key="3">
    <citation type="submission" date="2021-02" db="UniProtKB">
        <authorList>
            <consortium name="EnsemblMetazoa"/>
        </authorList>
    </citation>
    <scope>IDENTIFICATION</scope>
    <source>
        <strain evidence="3">USDA</strain>
    </source>
</reference>
<feature type="compositionally biased region" description="Basic and acidic residues" evidence="1">
    <location>
        <begin position="130"/>
        <end position="162"/>
    </location>
</feature>
<feature type="compositionally biased region" description="Basic and acidic residues" evidence="1">
    <location>
        <begin position="1133"/>
        <end position="1142"/>
    </location>
</feature>
<dbReference type="OrthoDB" id="6428710at2759"/>
<dbReference type="InParanoid" id="E0VZ91"/>
<gene>
    <name evidence="3" type="primary">8235026</name>
    <name evidence="2" type="ORF">Phum_PHUM529320</name>
</gene>
<feature type="compositionally biased region" description="Basic and acidic residues" evidence="1">
    <location>
        <begin position="703"/>
        <end position="734"/>
    </location>
</feature>
<reference evidence="2" key="2">
    <citation type="submission" date="2007-04" db="EMBL/GenBank/DDBJ databases">
        <title>The genome of the human body louse.</title>
        <authorList>
            <consortium name="The Human Body Louse Genome Consortium"/>
            <person name="Kirkness E."/>
            <person name="Walenz B."/>
            <person name="Hass B."/>
            <person name="Bruggner R."/>
            <person name="Strausberg R."/>
        </authorList>
    </citation>
    <scope>NUCLEOTIDE SEQUENCE</scope>
    <source>
        <strain evidence="2">USDA</strain>
    </source>
</reference>
<evidence type="ECO:0000313" key="4">
    <source>
        <dbReference type="Proteomes" id="UP000009046"/>
    </source>
</evidence>
<dbReference type="eggNOG" id="ENOG502QS6N">
    <property type="taxonomic scope" value="Eukaryota"/>
</dbReference>
<feature type="compositionally biased region" description="Basic and acidic residues" evidence="1">
    <location>
        <begin position="611"/>
        <end position="621"/>
    </location>
</feature>
<dbReference type="Proteomes" id="UP000009046">
    <property type="component" value="Unassembled WGS sequence"/>
</dbReference>
<organism>
    <name type="scientific">Pediculus humanus subsp. corporis</name>
    <name type="common">Body louse</name>
    <dbReference type="NCBI Taxonomy" id="121224"/>
    <lineage>
        <taxon>Eukaryota</taxon>
        <taxon>Metazoa</taxon>
        <taxon>Ecdysozoa</taxon>
        <taxon>Arthropoda</taxon>
        <taxon>Hexapoda</taxon>
        <taxon>Insecta</taxon>
        <taxon>Pterygota</taxon>
        <taxon>Neoptera</taxon>
        <taxon>Paraneoptera</taxon>
        <taxon>Psocodea</taxon>
        <taxon>Troctomorpha</taxon>
        <taxon>Phthiraptera</taxon>
        <taxon>Anoplura</taxon>
        <taxon>Pediculidae</taxon>
        <taxon>Pediculus</taxon>
    </lineage>
</organism>
<accession>E0VZ91</accession>
<feature type="region of interest" description="Disordered" evidence="1">
    <location>
        <begin position="51"/>
        <end position="210"/>
    </location>
</feature>
<feature type="compositionally biased region" description="Acidic residues" evidence="1">
    <location>
        <begin position="163"/>
        <end position="177"/>
    </location>
</feature>
<reference evidence="2" key="1">
    <citation type="submission" date="2007-04" db="EMBL/GenBank/DDBJ databases">
        <title>Annotation of Pediculus humanus corporis strain USDA.</title>
        <authorList>
            <person name="Kirkness E."/>
            <person name="Hannick L."/>
            <person name="Hass B."/>
            <person name="Bruggner R."/>
            <person name="Lawson D."/>
            <person name="Bidwell S."/>
            <person name="Joardar V."/>
            <person name="Caler E."/>
            <person name="Walenz B."/>
            <person name="Inman J."/>
            <person name="Schobel S."/>
            <person name="Galinsky K."/>
            <person name="Amedeo P."/>
            <person name="Strausberg R."/>
        </authorList>
    </citation>
    <scope>NUCLEOTIDE SEQUENCE</scope>
    <source>
        <strain evidence="2">USDA</strain>
    </source>
</reference>
<feature type="compositionally biased region" description="Basic and acidic residues" evidence="1">
    <location>
        <begin position="757"/>
        <end position="776"/>
    </location>
</feature>
<dbReference type="EMBL" id="DS235851">
    <property type="protein sequence ID" value="EEB18697.1"/>
    <property type="molecule type" value="Genomic_DNA"/>
</dbReference>
<protein>
    <submittedName>
        <fullName evidence="2 3">Uncharacterized protein</fullName>
    </submittedName>
</protein>
<dbReference type="RefSeq" id="XP_002431435.1">
    <property type="nucleotide sequence ID" value="XM_002431390.1"/>
</dbReference>
<dbReference type="GeneID" id="8235026"/>
<feature type="compositionally biased region" description="Low complexity" evidence="1">
    <location>
        <begin position="735"/>
        <end position="756"/>
    </location>
</feature>
<feature type="compositionally biased region" description="Polar residues" evidence="1">
    <location>
        <begin position="598"/>
        <end position="609"/>
    </location>
</feature>
<proteinExistence type="predicted"/>
<feature type="compositionally biased region" description="Basic and acidic residues" evidence="1">
    <location>
        <begin position="948"/>
        <end position="962"/>
    </location>
</feature>
<feature type="compositionally biased region" description="Pro residues" evidence="1">
    <location>
        <begin position="1008"/>
        <end position="1017"/>
    </location>
</feature>
<dbReference type="KEGG" id="phu:Phum_PHUM529320"/>
<evidence type="ECO:0000256" key="1">
    <source>
        <dbReference type="SAM" id="MobiDB-lite"/>
    </source>
</evidence>
<dbReference type="EnsemblMetazoa" id="PHUM529320-RA">
    <property type="protein sequence ID" value="PHUM529320-PA"/>
    <property type="gene ID" value="PHUM529320"/>
</dbReference>
<feature type="region of interest" description="Disordered" evidence="1">
    <location>
        <begin position="583"/>
        <end position="643"/>
    </location>
</feature>
<sequence>MASTEKSNNLTMKSPSSDNTKNFPSNPSTDVIVMKNRRYLQRQLGPAPFASFEDLSDELDSPPETARIPLPGIKEDPSSQVQSPSSPLPNVSSINMTEKEEQGLKDALRSSLEAAAPPRIDISRASSSSQHEDSITSSPERENCVRNLGYKEDGTIDLRSSTEELDYIQEPGTVEESEEKKKREKMLKRQQQVKNFSDTQSQHEFVERKDSSCSVMSDVGLLCISGRTSRLSSIGSATSACSGASGASHLSVGSHLSGRSTRSPSPHKMLLETSFCGSKPASPQNVEQETSSLVLSLAESSGSRPPSGLRSRSPSPHKMLLETSFCGTKQIVSVDKISENNMLSPKSAKRSKQKPSSSAIVIEAEITKSKPQISVRETVPIKQIPDKTKPEVEKVKQKIERMENAYDVITVANKSKSKSSRSKSEKQTSAKKVISLRDLPVDEIYIPLTGPEVDFEEIIRKTSPNVKKKSSEKTFSNDEIIIPLTSPTFDKSISKSHAKKGSSSSSSSSSNKKSPETGFKEESRSREGYKKKEMKYEVCEDGSIYIPLRSPDDDDDDKKRNKVFENDVINVEDDKQIKGINLNLSSVEPEVKKEETRLSNTLPSGSLSGKNEGRSSKERQCHSPTGDYVIIPLKDPSDTNVTSDVEEVEATVVLENVEKREKRPTSPIVILERSESPKMIKCKKEVGVGVGVEVGVKVGVVENDRREISLTRKNSKGEKSNEEEMKNEIDRKLSIESISNSNSNNNNNNNKSSGNINKEEFHEKEEKSEKRDKIESENVGIEDDDVSRTVKSFDLSESVGEPLGEPQEEKHDVFKIQFEDKIKTEMKVPAGEILNKEIMKRPEVEEVMTVTSDGVRKLKLPPEPGDLEDDHERKGLVNQESFEDELPYVPTTLPQERSLGVPIVPVKHRMAEIKTCPIERPRSTTPINPTTLEDFVSSKESSATAVSEDEKMKISLPKDDAGGLKNKSPRKISAKGGKTWFEFAEAGLQHPKTDGRKNSIKTSSSSSSPPPLPPRSSPPFVLSSSAPPATTSWINFEKLPEKKKQPKRITTVPALRSSNVKDGNNKMESSTGTKNGNAVYNYVSPEDCQCECHDHNNTFPHSKENETTEKGLNNKFSQLENFYKYENIDKRMDEGSGRKGECKNCQNNDNNDEEIPLLNEDSDVEYDDDDSSSSYSTKKNDYYYYSDGMDESKSEGIDYPDNAKQYEDNKLINDNNYCTPYLNVKPFGMDLSIDSNHSSLTSQVCVSLLFI</sequence>
<dbReference type="CTD" id="8235026"/>
<feature type="region of interest" description="Disordered" evidence="1">
    <location>
        <begin position="703"/>
        <end position="812"/>
    </location>
</feature>
<feature type="compositionally biased region" description="Low complexity" evidence="1">
    <location>
        <begin position="300"/>
        <end position="316"/>
    </location>
</feature>
<feature type="compositionally biased region" description="Basic and acidic residues" evidence="1">
    <location>
        <begin position="97"/>
        <end position="108"/>
    </location>
</feature>
<feature type="compositionally biased region" description="Polar residues" evidence="1">
    <location>
        <begin position="1056"/>
        <end position="1077"/>
    </location>
</feature>
<dbReference type="HOGENOM" id="CLU_265761_0_0_1"/>
<feature type="compositionally biased region" description="Polar residues" evidence="1">
    <location>
        <begin position="281"/>
        <end position="294"/>
    </location>
</feature>
<feature type="region of interest" description="Disordered" evidence="1">
    <location>
        <begin position="243"/>
        <end position="317"/>
    </location>
</feature>
<feature type="region of interest" description="Disordered" evidence="1">
    <location>
        <begin position="915"/>
        <end position="1077"/>
    </location>
</feature>
<evidence type="ECO:0000313" key="2">
    <source>
        <dbReference type="EMBL" id="EEB18697.1"/>
    </source>
</evidence>
<dbReference type="EMBL" id="AAZO01006417">
    <property type="status" value="NOT_ANNOTATED_CDS"/>
    <property type="molecule type" value="Genomic_DNA"/>
</dbReference>
<name>E0VZ91_PEDHC</name>
<feature type="region of interest" description="Disordered" evidence="1">
    <location>
        <begin position="412"/>
        <end position="433"/>
    </location>
</feature>
<feature type="region of interest" description="Disordered" evidence="1">
    <location>
        <begin position="1133"/>
        <end position="1179"/>
    </location>
</feature>
<feature type="compositionally biased region" description="Polar residues" evidence="1">
    <location>
        <begin position="189"/>
        <end position="203"/>
    </location>
</feature>
<dbReference type="OMA" id="CHENERE"/>
<feature type="compositionally biased region" description="Low complexity" evidence="1">
    <location>
        <begin position="1018"/>
        <end position="1028"/>
    </location>
</feature>
<feature type="compositionally biased region" description="Acidic residues" evidence="1">
    <location>
        <begin position="1150"/>
        <end position="1171"/>
    </location>
</feature>
<feature type="compositionally biased region" description="Low complexity" evidence="1">
    <location>
        <begin position="78"/>
        <end position="93"/>
    </location>
</feature>
<feature type="compositionally biased region" description="Basic and acidic residues" evidence="1">
    <location>
        <begin position="513"/>
        <end position="538"/>
    </location>
</feature>
<feature type="region of interest" description="Disordered" evidence="1">
    <location>
        <begin position="1"/>
        <end position="29"/>
    </location>
</feature>
<dbReference type="AlphaFoldDB" id="E0VZ91"/>
<evidence type="ECO:0000313" key="3">
    <source>
        <dbReference type="EnsemblMetazoa" id="PHUM529320-PA"/>
    </source>
</evidence>
<keyword evidence="4" id="KW-1185">Reference proteome</keyword>
<dbReference type="VEuPathDB" id="VectorBase:PHUM529320"/>